<evidence type="ECO:0000313" key="1">
    <source>
        <dbReference type="Proteomes" id="UP000095286"/>
    </source>
</evidence>
<evidence type="ECO:0000313" key="2">
    <source>
        <dbReference type="WBParaSite" id="RSKR_0000558150.1"/>
    </source>
</evidence>
<accession>A0AC35TYC7</accession>
<dbReference type="Proteomes" id="UP000095286">
    <property type="component" value="Unplaced"/>
</dbReference>
<organism evidence="1 2">
    <name type="scientific">Rhabditophanes sp. KR3021</name>
    <dbReference type="NCBI Taxonomy" id="114890"/>
    <lineage>
        <taxon>Eukaryota</taxon>
        <taxon>Metazoa</taxon>
        <taxon>Ecdysozoa</taxon>
        <taxon>Nematoda</taxon>
        <taxon>Chromadorea</taxon>
        <taxon>Rhabditida</taxon>
        <taxon>Tylenchina</taxon>
        <taxon>Panagrolaimomorpha</taxon>
        <taxon>Strongyloidoidea</taxon>
        <taxon>Alloionematidae</taxon>
        <taxon>Rhabditophanes</taxon>
    </lineage>
</organism>
<proteinExistence type="predicted"/>
<sequence>MGNNSSVLSNQIKNEINTDPIVIFSTANCDSFLKAKDLLNNGKVPFKENSLTEYKSHHPETYQAYVGALMAHTGSKTVPQIFICGQFIGGFDDIYSLNKSNLIVPLIANCSRQMADSIIERRRSK</sequence>
<protein>
    <submittedName>
        <fullName evidence="2">Glutaredoxin domain-containing protein</fullName>
    </submittedName>
</protein>
<dbReference type="WBParaSite" id="RSKR_0000558150.1">
    <property type="protein sequence ID" value="RSKR_0000558150.1"/>
    <property type="gene ID" value="RSKR_0000558150"/>
</dbReference>
<reference evidence="2" key="1">
    <citation type="submission" date="2016-11" db="UniProtKB">
        <authorList>
            <consortium name="WormBaseParasite"/>
        </authorList>
    </citation>
    <scope>IDENTIFICATION</scope>
    <source>
        <strain evidence="2">KR3021</strain>
    </source>
</reference>
<name>A0AC35TYC7_9BILA</name>